<accession>A0A2T7BLZ1</accession>
<gene>
    <name evidence="3" type="ORF">DCC81_04070</name>
</gene>
<reference evidence="3 4" key="1">
    <citation type="submission" date="2018-04" db="EMBL/GenBank/DDBJ databases">
        <title>Chitinophaga fuyangensis sp. nov., isolated from soil in a chemical factory.</title>
        <authorList>
            <person name="Chen K."/>
        </authorList>
    </citation>
    <scope>NUCLEOTIDE SEQUENCE [LARGE SCALE GENOMIC DNA]</scope>
    <source>
        <strain evidence="3 4">LY-1</strain>
    </source>
</reference>
<dbReference type="OrthoDB" id="9792992at2"/>
<sequence>MRNALKVILIAGAIGLSFGLYRYCWYDHRILSITGSVMSCLIIGSLMMAVIYGRGYFLPAGSPAGVKALVVILLLILASGAGTALYFWLLSWLPGGPPFRWPGESGIYILNILIVMVVGIPIYASEEGRRQLSGLVQSQQYRVLQLEQQQQAIELELLRAKINPHFLYNVHNTIAGLIPAAPEKAEMLVLLLSKFFRASLSMNSPTFHSLEAELDIVTTYLQMQQLRFGARMHFELHVPAGLEQRQVPSFVLQPIVENAVKHGIEACADGGVITITVQEAGGQFMYTVTDPGAAFSEAPSGGSGLKLVTGKLQLLYGHAFHIVFHNPPEKYVSITFPSQHPGTAGRR</sequence>
<feature type="transmembrane region" description="Helical" evidence="1">
    <location>
        <begin position="30"/>
        <end position="52"/>
    </location>
</feature>
<feature type="transmembrane region" description="Helical" evidence="1">
    <location>
        <begin position="7"/>
        <end position="24"/>
    </location>
</feature>
<feature type="domain" description="Signal transduction histidine kinase internal region" evidence="2">
    <location>
        <begin position="154"/>
        <end position="231"/>
    </location>
</feature>
<comment type="caution">
    <text evidence="3">The sequence shown here is derived from an EMBL/GenBank/DDBJ whole genome shotgun (WGS) entry which is preliminary data.</text>
</comment>
<proteinExistence type="predicted"/>
<keyword evidence="4" id="KW-1185">Reference proteome</keyword>
<dbReference type="RefSeq" id="WP_108685308.1">
    <property type="nucleotide sequence ID" value="NZ_QCYK01000001.1"/>
</dbReference>
<keyword evidence="1" id="KW-0812">Transmembrane</keyword>
<dbReference type="GO" id="GO:0000155">
    <property type="term" value="F:phosphorelay sensor kinase activity"/>
    <property type="evidence" value="ECO:0007669"/>
    <property type="project" value="InterPro"/>
</dbReference>
<dbReference type="PANTHER" id="PTHR34220:SF7">
    <property type="entry name" value="SENSOR HISTIDINE KINASE YPDA"/>
    <property type="match status" value="1"/>
</dbReference>
<feature type="transmembrane region" description="Helical" evidence="1">
    <location>
        <begin position="107"/>
        <end position="124"/>
    </location>
</feature>
<dbReference type="EMBL" id="QCYK01000001">
    <property type="protein sequence ID" value="PUZ28669.1"/>
    <property type="molecule type" value="Genomic_DNA"/>
</dbReference>
<dbReference type="PANTHER" id="PTHR34220">
    <property type="entry name" value="SENSOR HISTIDINE KINASE YPDA"/>
    <property type="match status" value="1"/>
</dbReference>
<name>A0A2T7BLZ1_9BACT</name>
<evidence type="ECO:0000256" key="1">
    <source>
        <dbReference type="SAM" id="Phobius"/>
    </source>
</evidence>
<keyword evidence="1" id="KW-0472">Membrane</keyword>
<feature type="transmembrane region" description="Helical" evidence="1">
    <location>
        <begin position="64"/>
        <end position="87"/>
    </location>
</feature>
<dbReference type="GO" id="GO:0016020">
    <property type="term" value="C:membrane"/>
    <property type="evidence" value="ECO:0007669"/>
    <property type="project" value="InterPro"/>
</dbReference>
<evidence type="ECO:0000313" key="4">
    <source>
        <dbReference type="Proteomes" id="UP000244450"/>
    </source>
</evidence>
<protein>
    <recommendedName>
        <fullName evidence="2">Signal transduction histidine kinase internal region domain-containing protein</fullName>
    </recommendedName>
</protein>
<dbReference type="InterPro" id="IPR010559">
    <property type="entry name" value="Sig_transdc_His_kin_internal"/>
</dbReference>
<evidence type="ECO:0000313" key="3">
    <source>
        <dbReference type="EMBL" id="PUZ28669.1"/>
    </source>
</evidence>
<dbReference type="AlphaFoldDB" id="A0A2T7BLZ1"/>
<organism evidence="3 4">
    <name type="scientific">Chitinophaga parva</name>
    <dbReference type="NCBI Taxonomy" id="2169414"/>
    <lineage>
        <taxon>Bacteria</taxon>
        <taxon>Pseudomonadati</taxon>
        <taxon>Bacteroidota</taxon>
        <taxon>Chitinophagia</taxon>
        <taxon>Chitinophagales</taxon>
        <taxon>Chitinophagaceae</taxon>
        <taxon>Chitinophaga</taxon>
    </lineage>
</organism>
<dbReference type="SUPFAM" id="SSF55874">
    <property type="entry name" value="ATPase domain of HSP90 chaperone/DNA topoisomerase II/histidine kinase"/>
    <property type="match status" value="1"/>
</dbReference>
<keyword evidence="1" id="KW-1133">Transmembrane helix</keyword>
<dbReference type="Pfam" id="PF06580">
    <property type="entry name" value="His_kinase"/>
    <property type="match status" value="1"/>
</dbReference>
<dbReference type="Proteomes" id="UP000244450">
    <property type="component" value="Unassembled WGS sequence"/>
</dbReference>
<dbReference type="InterPro" id="IPR036890">
    <property type="entry name" value="HATPase_C_sf"/>
</dbReference>
<evidence type="ECO:0000259" key="2">
    <source>
        <dbReference type="Pfam" id="PF06580"/>
    </source>
</evidence>
<dbReference type="Gene3D" id="3.30.565.10">
    <property type="entry name" value="Histidine kinase-like ATPase, C-terminal domain"/>
    <property type="match status" value="1"/>
</dbReference>
<dbReference type="InterPro" id="IPR050640">
    <property type="entry name" value="Bact_2-comp_sensor_kinase"/>
</dbReference>